<organism evidence="1 2">
    <name type="scientific">Pedosphaera parvula (strain Ellin514)</name>
    <dbReference type="NCBI Taxonomy" id="320771"/>
    <lineage>
        <taxon>Bacteria</taxon>
        <taxon>Pseudomonadati</taxon>
        <taxon>Verrucomicrobiota</taxon>
        <taxon>Pedosphaerae</taxon>
        <taxon>Pedosphaerales</taxon>
        <taxon>Pedosphaeraceae</taxon>
        <taxon>Pedosphaera</taxon>
    </lineage>
</organism>
<reference evidence="1 2" key="1">
    <citation type="journal article" date="2011" name="J. Bacteriol.">
        <title>Genome sequence of 'Pedosphaera parvula' Ellin514, an aerobic Verrucomicrobial isolate from pasture soil.</title>
        <authorList>
            <person name="Kant R."/>
            <person name="van Passel M.W."/>
            <person name="Sangwan P."/>
            <person name="Palva A."/>
            <person name="Lucas S."/>
            <person name="Copeland A."/>
            <person name="Lapidus A."/>
            <person name="Glavina Del Rio T."/>
            <person name="Dalin E."/>
            <person name="Tice H."/>
            <person name="Bruce D."/>
            <person name="Goodwin L."/>
            <person name="Pitluck S."/>
            <person name="Chertkov O."/>
            <person name="Larimer F.W."/>
            <person name="Land M.L."/>
            <person name="Hauser L."/>
            <person name="Brettin T.S."/>
            <person name="Detter J.C."/>
            <person name="Han S."/>
            <person name="de Vos W.M."/>
            <person name="Janssen P.H."/>
            <person name="Smidt H."/>
        </authorList>
    </citation>
    <scope>NUCLEOTIDE SEQUENCE [LARGE SCALE GENOMIC DNA]</scope>
    <source>
        <strain evidence="1 2">Ellin514</strain>
    </source>
</reference>
<comment type="caution">
    <text evidence="1">The sequence shown here is derived from an EMBL/GenBank/DDBJ whole genome shotgun (WGS) entry which is preliminary data.</text>
</comment>
<evidence type="ECO:0000313" key="2">
    <source>
        <dbReference type="Proteomes" id="UP000003688"/>
    </source>
</evidence>
<dbReference type="EMBL" id="ABOX02000072">
    <property type="protein sequence ID" value="EEF57364.1"/>
    <property type="molecule type" value="Genomic_DNA"/>
</dbReference>
<proteinExistence type="predicted"/>
<keyword evidence="2" id="KW-1185">Reference proteome</keyword>
<gene>
    <name evidence="1" type="ORF">Cflav_PD0585</name>
</gene>
<name>B9XS32_PEDPL</name>
<accession>B9XS32</accession>
<dbReference type="Proteomes" id="UP000003688">
    <property type="component" value="Unassembled WGS sequence"/>
</dbReference>
<evidence type="ECO:0000313" key="1">
    <source>
        <dbReference type="EMBL" id="EEF57364.1"/>
    </source>
</evidence>
<dbReference type="AlphaFoldDB" id="B9XS32"/>
<protein>
    <submittedName>
        <fullName evidence="1">Uncharacterized protein</fullName>
    </submittedName>
</protein>
<sequence>MNQGGDDVGSCIKAGGLEHGSVFGGTVGAAFGEHEKMGAIKRDWQRAIKGIVQENIVDEQARSRGHGGRATAKELLTLGDVPIVKDVGEQVNIGSREGIAPHVMRLKVEAVGDAVSLGEFSRNFQDFRTVKHRGAKMWIFLEAGDGVNATTTADIKQVLGVREWNSGRQGRGDIFGAARQGECEMAGGRFCLHGGGQVFAENESGTCFILLQASGPIGAETFDHGENAGILGGEAEITADIKIGGFTQVFESDWGRYKRPFMSVGESYAISGKQKAKSTQARDQNSGGAEFKSELFTQGCEGERTGLELFEHAEMGDGSGKKLRAKHAAINLEDGTGVVLRWIEGGKLWHGPIPAM</sequence>